<organism evidence="3 4">
    <name type="scientific">Streptomyces johnsoniae</name>
    <dbReference type="NCBI Taxonomy" id="3075532"/>
    <lineage>
        <taxon>Bacteria</taxon>
        <taxon>Bacillati</taxon>
        <taxon>Actinomycetota</taxon>
        <taxon>Actinomycetes</taxon>
        <taxon>Kitasatosporales</taxon>
        <taxon>Streptomycetaceae</taxon>
        <taxon>Streptomyces</taxon>
    </lineage>
</organism>
<accession>A0ABU2S3T6</accession>
<evidence type="ECO:0000256" key="1">
    <source>
        <dbReference type="SAM" id="MobiDB-lite"/>
    </source>
</evidence>
<protein>
    <submittedName>
        <fullName evidence="3">Trypco2 family protein</fullName>
    </submittedName>
</protein>
<evidence type="ECO:0000259" key="2">
    <source>
        <dbReference type="Pfam" id="PF19631"/>
    </source>
</evidence>
<comment type="caution">
    <text evidence="3">The sequence shown here is derived from an EMBL/GenBank/DDBJ whole genome shotgun (WGS) entry which is preliminary data.</text>
</comment>
<feature type="region of interest" description="Disordered" evidence="1">
    <location>
        <begin position="89"/>
        <end position="111"/>
    </location>
</feature>
<sequence length="111" mass="11601">MASGGESGVELAELIRQLRQEIKAAATAGAAPGENLRFEVGPVEVEVTVAASREAGANGKVRFWVVDAGGDSRFARSATQRVTLTLHPKEVAPDGTTRSPLISGDEVDGER</sequence>
<feature type="domain" description="Trypsin-co-occurring" evidence="2">
    <location>
        <begin position="9"/>
        <end position="88"/>
    </location>
</feature>
<dbReference type="InterPro" id="IPR045608">
    <property type="entry name" value="Trypco2"/>
</dbReference>
<dbReference type="RefSeq" id="WP_311617956.1">
    <property type="nucleotide sequence ID" value="NZ_JAVREV010000006.1"/>
</dbReference>
<proteinExistence type="predicted"/>
<dbReference type="EMBL" id="JAVREV010000006">
    <property type="protein sequence ID" value="MDT0443646.1"/>
    <property type="molecule type" value="Genomic_DNA"/>
</dbReference>
<reference evidence="4" key="1">
    <citation type="submission" date="2023-07" db="EMBL/GenBank/DDBJ databases">
        <title>30 novel species of actinomycetes from the DSMZ collection.</title>
        <authorList>
            <person name="Nouioui I."/>
        </authorList>
    </citation>
    <scope>NUCLEOTIDE SEQUENCE [LARGE SCALE GENOMIC DNA]</scope>
    <source>
        <strain evidence="4">DSM 41886</strain>
    </source>
</reference>
<keyword evidence="4" id="KW-1185">Reference proteome</keyword>
<dbReference type="Proteomes" id="UP001183615">
    <property type="component" value="Unassembled WGS sequence"/>
</dbReference>
<evidence type="ECO:0000313" key="3">
    <source>
        <dbReference type="EMBL" id="MDT0443646.1"/>
    </source>
</evidence>
<evidence type="ECO:0000313" key="4">
    <source>
        <dbReference type="Proteomes" id="UP001183615"/>
    </source>
</evidence>
<gene>
    <name evidence="3" type="ORF">RM779_13745</name>
</gene>
<name>A0ABU2S3T6_9ACTN</name>
<dbReference type="Pfam" id="PF19631">
    <property type="entry name" value="Trypco2"/>
    <property type="match status" value="1"/>
</dbReference>